<comment type="caution">
    <text evidence="1">The sequence shown here is derived from an EMBL/GenBank/DDBJ whole genome shotgun (WGS) entry which is preliminary data.</text>
</comment>
<name>A0ABW1VG95_9MICO</name>
<evidence type="ECO:0000313" key="1">
    <source>
        <dbReference type="EMBL" id="MFC6357133.1"/>
    </source>
</evidence>
<keyword evidence="2" id="KW-1185">Reference proteome</keyword>
<accession>A0ABW1VG95</accession>
<dbReference type="Proteomes" id="UP001596306">
    <property type="component" value="Unassembled WGS sequence"/>
</dbReference>
<dbReference type="EMBL" id="JBHSTP010000003">
    <property type="protein sequence ID" value="MFC6357133.1"/>
    <property type="molecule type" value="Genomic_DNA"/>
</dbReference>
<sequence>MPRHHRLRYNHIATNAKTSFRRAGRMHHLGIGTEHHGKRVLAIADNATVTVIHLDTGEVIATNTIDPDRSYWHNTQKAPGRWPEAF</sequence>
<reference evidence="2" key="1">
    <citation type="journal article" date="2019" name="Int. J. Syst. Evol. Microbiol.">
        <title>The Global Catalogue of Microorganisms (GCM) 10K type strain sequencing project: providing services to taxonomists for standard genome sequencing and annotation.</title>
        <authorList>
            <consortium name="The Broad Institute Genomics Platform"/>
            <consortium name="The Broad Institute Genome Sequencing Center for Infectious Disease"/>
            <person name="Wu L."/>
            <person name="Ma J."/>
        </authorList>
    </citation>
    <scope>NUCLEOTIDE SEQUENCE [LARGE SCALE GENOMIC DNA]</scope>
    <source>
        <strain evidence="2">CCUG 43304</strain>
    </source>
</reference>
<gene>
    <name evidence="1" type="ORF">ACFQB0_13565</name>
</gene>
<proteinExistence type="predicted"/>
<dbReference type="RefSeq" id="WP_386732630.1">
    <property type="nucleotide sequence ID" value="NZ_JBHSTP010000003.1"/>
</dbReference>
<evidence type="ECO:0008006" key="3">
    <source>
        <dbReference type="Google" id="ProtNLM"/>
    </source>
</evidence>
<protein>
    <recommendedName>
        <fullName evidence="3">Transposase</fullName>
    </recommendedName>
</protein>
<organism evidence="1 2">
    <name type="scientific">Luethyella okanaganae</name>
    <dbReference type="NCBI Taxonomy" id="69372"/>
    <lineage>
        <taxon>Bacteria</taxon>
        <taxon>Bacillati</taxon>
        <taxon>Actinomycetota</taxon>
        <taxon>Actinomycetes</taxon>
        <taxon>Micrococcales</taxon>
        <taxon>Microbacteriaceae</taxon>
        <taxon>Luethyella</taxon>
    </lineage>
</organism>
<evidence type="ECO:0000313" key="2">
    <source>
        <dbReference type="Proteomes" id="UP001596306"/>
    </source>
</evidence>